<comment type="caution">
    <text evidence="2">The sequence shown here is derived from an EMBL/GenBank/DDBJ whole genome shotgun (WGS) entry which is preliminary data.</text>
</comment>
<feature type="region of interest" description="Disordered" evidence="1">
    <location>
        <begin position="195"/>
        <end position="214"/>
    </location>
</feature>
<evidence type="ECO:0000313" key="2">
    <source>
        <dbReference type="EMBL" id="KAG0654348.1"/>
    </source>
</evidence>
<dbReference type="EMBL" id="PUHQ01000152">
    <property type="protein sequence ID" value="KAG0654348.1"/>
    <property type="molecule type" value="Genomic_DNA"/>
</dbReference>
<accession>A0A9P6VTE0</accession>
<keyword evidence="3" id="KW-1185">Reference proteome</keyword>
<protein>
    <submittedName>
        <fullName evidence="2">Uncharacterized protein</fullName>
    </submittedName>
</protein>
<organism evidence="2 3">
    <name type="scientific">Rhodotorula mucilaginosa</name>
    <name type="common">Yeast</name>
    <name type="synonym">Rhodotorula rubra</name>
    <dbReference type="NCBI Taxonomy" id="5537"/>
    <lineage>
        <taxon>Eukaryota</taxon>
        <taxon>Fungi</taxon>
        <taxon>Dikarya</taxon>
        <taxon>Basidiomycota</taxon>
        <taxon>Pucciniomycotina</taxon>
        <taxon>Microbotryomycetes</taxon>
        <taxon>Sporidiobolales</taxon>
        <taxon>Sporidiobolaceae</taxon>
        <taxon>Rhodotorula</taxon>
    </lineage>
</organism>
<gene>
    <name evidence="2" type="ORF">C6P46_001787</name>
</gene>
<dbReference type="OrthoDB" id="5328412at2759"/>
<reference evidence="2 3" key="1">
    <citation type="submission" date="2020-11" db="EMBL/GenBank/DDBJ databases">
        <title>Kefir isolates.</title>
        <authorList>
            <person name="Marcisauskas S."/>
            <person name="Kim Y."/>
            <person name="Blasche S."/>
        </authorList>
    </citation>
    <scope>NUCLEOTIDE SEQUENCE [LARGE SCALE GENOMIC DNA]</scope>
    <source>
        <strain evidence="2 3">KR</strain>
    </source>
</reference>
<evidence type="ECO:0000313" key="3">
    <source>
        <dbReference type="Proteomes" id="UP000777482"/>
    </source>
</evidence>
<dbReference type="AlphaFoldDB" id="A0A9P6VTE0"/>
<proteinExistence type="predicted"/>
<sequence>MAPLKLPAVKSKAKGKAKQLHIDYATLDSARASAPADWSAEAWLEEGTRQEEQGERYQVGPKAARHLWNALTCYRLAATTREFAFDARYNAARVSHALGADHLNPPECLEALQAARNGYRQALAIAPPEEATARIDALYNLAQADATLLAQLQAGIVAPTPDRTETEKELAREAKELFSEVERLQRVELDRYQNKGDDTVDLSSDGPDQLEVEGGDGAVETSVQVTAIVTPRLVIDTVLASISFDMQLSESSLADPETDSQLRQSAVDAFSRAMELRAVVAAQEGEHEIADLDFELAVHEIEIMTTWSSAAAAAADVGPRLDQLVATTAEGGPLPSRQIDALSLLADYLVDEAFPPKTSPTPDESNSLTTTATLERALTAYQRAASLLSNRLSPPKHIPALQLPSLLSANLASQAQVHLIAHLVGLSSSGVSFSHLDEAQRLSIEAIAAAKPTVVLSVPSFSSSSSTAANTASPSSLPPVSAIRPPGANDARTDWTTLAAVRTGFFTLLRVRYYYACATAESPSSLLLRDQLKARAWGEWSALGLAKGRDGGGGARNGDGLAALKRSEVSWWLNEIDEDAVAKVVGAEVTQAERAWWASLAP</sequence>
<dbReference type="Proteomes" id="UP000777482">
    <property type="component" value="Unassembled WGS sequence"/>
</dbReference>
<evidence type="ECO:0000256" key="1">
    <source>
        <dbReference type="SAM" id="MobiDB-lite"/>
    </source>
</evidence>
<name>A0A9P6VTE0_RHOMI</name>